<dbReference type="Gene3D" id="1.10.357.10">
    <property type="entry name" value="Tetracycline Repressor, domain 2"/>
    <property type="match status" value="1"/>
</dbReference>
<dbReference type="Pfam" id="PF00440">
    <property type="entry name" value="TetR_N"/>
    <property type="match status" value="1"/>
</dbReference>
<dbReference type="InterPro" id="IPR050109">
    <property type="entry name" value="HTH-type_TetR-like_transc_reg"/>
</dbReference>
<protein>
    <submittedName>
        <fullName evidence="6">TetR/AcrR family transcriptional regulator</fullName>
    </submittedName>
</protein>
<dbReference type="PANTHER" id="PTHR30055">
    <property type="entry name" value="HTH-TYPE TRANSCRIPTIONAL REGULATOR RUTR"/>
    <property type="match status" value="1"/>
</dbReference>
<dbReference type="InterPro" id="IPR036271">
    <property type="entry name" value="Tet_transcr_reg_TetR-rel_C_sf"/>
</dbReference>
<evidence type="ECO:0000256" key="1">
    <source>
        <dbReference type="ARBA" id="ARBA00023015"/>
    </source>
</evidence>
<evidence type="ECO:0000256" key="4">
    <source>
        <dbReference type="PROSITE-ProRule" id="PRU00335"/>
    </source>
</evidence>
<reference evidence="6 7" key="1">
    <citation type="submission" date="2024-09" db="EMBL/GenBank/DDBJ databases">
        <authorList>
            <person name="Sun Q."/>
            <person name="Mori K."/>
        </authorList>
    </citation>
    <scope>NUCLEOTIDE SEQUENCE [LARGE SCALE GENOMIC DNA]</scope>
    <source>
        <strain evidence="6 7">TBRC 1432</strain>
    </source>
</reference>
<dbReference type="EMBL" id="JBHLUD010000004">
    <property type="protein sequence ID" value="MFC0542420.1"/>
    <property type="molecule type" value="Genomic_DNA"/>
</dbReference>
<keyword evidence="3" id="KW-0804">Transcription</keyword>
<dbReference type="Proteomes" id="UP001589810">
    <property type="component" value="Unassembled WGS sequence"/>
</dbReference>
<dbReference type="PANTHER" id="PTHR30055:SF225">
    <property type="entry name" value="TRANSCRIPTIONAL REGULATORY PROTEIN-RELATED"/>
    <property type="match status" value="1"/>
</dbReference>
<evidence type="ECO:0000313" key="7">
    <source>
        <dbReference type="Proteomes" id="UP001589810"/>
    </source>
</evidence>
<dbReference type="Gene3D" id="1.10.10.60">
    <property type="entry name" value="Homeodomain-like"/>
    <property type="match status" value="1"/>
</dbReference>
<dbReference type="Pfam" id="PF16859">
    <property type="entry name" value="TetR_C_11"/>
    <property type="match status" value="1"/>
</dbReference>
<name>A0ABV6MQ29_9PSEU</name>
<organism evidence="6 7">
    <name type="scientific">Kutzneria chonburiensis</name>
    <dbReference type="NCBI Taxonomy" id="1483604"/>
    <lineage>
        <taxon>Bacteria</taxon>
        <taxon>Bacillati</taxon>
        <taxon>Actinomycetota</taxon>
        <taxon>Actinomycetes</taxon>
        <taxon>Pseudonocardiales</taxon>
        <taxon>Pseudonocardiaceae</taxon>
        <taxon>Kutzneria</taxon>
    </lineage>
</organism>
<dbReference type="SUPFAM" id="SSF48498">
    <property type="entry name" value="Tetracyclin repressor-like, C-terminal domain"/>
    <property type="match status" value="1"/>
</dbReference>
<proteinExistence type="predicted"/>
<keyword evidence="7" id="KW-1185">Reference proteome</keyword>
<dbReference type="InterPro" id="IPR011075">
    <property type="entry name" value="TetR_C"/>
</dbReference>
<dbReference type="InterPro" id="IPR009057">
    <property type="entry name" value="Homeodomain-like_sf"/>
</dbReference>
<feature type="DNA-binding region" description="H-T-H motif" evidence="4">
    <location>
        <begin position="35"/>
        <end position="54"/>
    </location>
</feature>
<comment type="caution">
    <text evidence="6">The sequence shown here is derived from an EMBL/GenBank/DDBJ whole genome shotgun (WGS) entry which is preliminary data.</text>
</comment>
<accession>A0ABV6MQ29</accession>
<dbReference type="InterPro" id="IPR001647">
    <property type="entry name" value="HTH_TetR"/>
</dbReference>
<keyword evidence="2 4" id="KW-0238">DNA-binding</keyword>
<gene>
    <name evidence="6" type="ORF">ACFFH7_13060</name>
</gene>
<dbReference type="PROSITE" id="PS50977">
    <property type="entry name" value="HTH_TETR_2"/>
    <property type="match status" value="1"/>
</dbReference>
<feature type="domain" description="HTH tetR-type" evidence="5">
    <location>
        <begin position="12"/>
        <end position="72"/>
    </location>
</feature>
<dbReference type="RefSeq" id="WP_273940841.1">
    <property type="nucleotide sequence ID" value="NZ_CP097263.1"/>
</dbReference>
<evidence type="ECO:0000256" key="2">
    <source>
        <dbReference type="ARBA" id="ARBA00023125"/>
    </source>
</evidence>
<sequence length="187" mass="20270">MSASTSTRRRGAELEHALYEATVRELAESGYGRLTMEGVAARARTGKAAVYRRWSTKQALVLDALRHSLPPLPGFEPEMPPRDNLRAVFTVLCQIFGGRTSFPGLAVITGLVADPVLRNAIVEHIVSPRLRVIESILDNAVRTGEIDAVRPMAVHIGPALVMHSFLLTGNPPDEAEIDQIVDTVLGA</sequence>
<evidence type="ECO:0000256" key="3">
    <source>
        <dbReference type="ARBA" id="ARBA00023163"/>
    </source>
</evidence>
<keyword evidence="1" id="KW-0805">Transcription regulation</keyword>
<evidence type="ECO:0000259" key="5">
    <source>
        <dbReference type="PROSITE" id="PS50977"/>
    </source>
</evidence>
<evidence type="ECO:0000313" key="6">
    <source>
        <dbReference type="EMBL" id="MFC0542420.1"/>
    </source>
</evidence>
<dbReference type="SUPFAM" id="SSF46689">
    <property type="entry name" value="Homeodomain-like"/>
    <property type="match status" value="1"/>
</dbReference>